<keyword evidence="1 2" id="KW-0597">Phosphoprotein</keyword>
<dbReference type="EMBL" id="CP139960">
    <property type="protein sequence ID" value="WQD38624.1"/>
    <property type="molecule type" value="Genomic_DNA"/>
</dbReference>
<dbReference type="PANTHER" id="PTHR44591">
    <property type="entry name" value="STRESS RESPONSE REGULATOR PROTEIN 1"/>
    <property type="match status" value="1"/>
</dbReference>
<evidence type="ECO:0000256" key="2">
    <source>
        <dbReference type="PROSITE-ProRule" id="PRU00169"/>
    </source>
</evidence>
<dbReference type="SMART" id="SM00448">
    <property type="entry name" value="REC"/>
    <property type="match status" value="1"/>
</dbReference>
<accession>A0ABZ0W7W2</accession>
<dbReference type="Gene3D" id="3.40.50.2300">
    <property type="match status" value="1"/>
</dbReference>
<dbReference type="PANTHER" id="PTHR44591:SF3">
    <property type="entry name" value="RESPONSE REGULATORY DOMAIN-CONTAINING PROTEIN"/>
    <property type="match status" value="1"/>
</dbReference>
<name>A0ABZ0W7W2_9BACT</name>
<dbReference type="Proteomes" id="UP001325680">
    <property type="component" value="Chromosome"/>
</dbReference>
<dbReference type="InterPro" id="IPR011006">
    <property type="entry name" value="CheY-like_superfamily"/>
</dbReference>
<dbReference type="InterPro" id="IPR001789">
    <property type="entry name" value="Sig_transdc_resp-reg_receiver"/>
</dbReference>
<organism evidence="4 5">
    <name type="scientific">Niabella yanshanensis</name>
    <dbReference type="NCBI Taxonomy" id="577386"/>
    <lineage>
        <taxon>Bacteria</taxon>
        <taxon>Pseudomonadati</taxon>
        <taxon>Bacteroidota</taxon>
        <taxon>Chitinophagia</taxon>
        <taxon>Chitinophagales</taxon>
        <taxon>Chitinophagaceae</taxon>
        <taxon>Niabella</taxon>
    </lineage>
</organism>
<dbReference type="InterPro" id="IPR050595">
    <property type="entry name" value="Bact_response_regulator"/>
</dbReference>
<evidence type="ECO:0000313" key="5">
    <source>
        <dbReference type="Proteomes" id="UP001325680"/>
    </source>
</evidence>
<sequence>MNKGNSKVIICDDDQSILELLELVAIGAGCEPVVVSKSLDVMKAIRHTKPALVILDLWMPVMSGDMILQTLRKDAEFGDLPVLIVSASRDGKVIAEQNGATEYLAKPFDIMDLTNILEKYCSS</sequence>
<evidence type="ECO:0000259" key="3">
    <source>
        <dbReference type="PROSITE" id="PS50110"/>
    </source>
</evidence>
<dbReference type="RefSeq" id="WP_114791364.1">
    <property type="nucleotide sequence ID" value="NZ_CP139960.1"/>
</dbReference>
<feature type="domain" description="Response regulatory" evidence="3">
    <location>
        <begin position="7"/>
        <end position="121"/>
    </location>
</feature>
<dbReference type="PROSITE" id="PS50110">
    <property type="entry name" value="RESPONSE_REGULATORY"/>
    <property type="match status" value="1"/>
</dbReference>
<feature type="modified residue" description="4-aspartylphosphate" evidence="2">
    <location>
        <position position="56"/>
    </location>
</feature>
<proteinExistence type="predicted"/>
<evidence type="ECO:0000313" key="4">
    <source>
        <dbReference type="EMBL" id="WQD38624.1"/>
    </source>
</evidence>
<evidence type="ECO:0000256" key="1">
    <source>
        <dbReference type="ARBA" id="ARBA00022553"/>
    </source>
</evidence>
<gene>
    <name evidence="4" type="ORF">U0035_00495</name>
</gene>
<protein>
    <submittedName>
        <fullName evidence="4">Response regulator</fullName>
    </submittedName>
</protein>
<dbReference type="SUPFAM" id="SSF52172">
    <property type="entry name" value="CheY-like"/>
    <property type="match status" value="1"/>
</dbReference>
<dbReference type="Pfam" id="PF00072">
    <property type="entry name" value="Response_reg"/>
    <property type="match status" value="1"/>
</dbReference>
<keyword evidence="5" id="KW-1185">Reference proteome</keyword>
<reference evidence="4 5" key="1">
    <citation type="submission" date="2023-12" db="EMBL/GenBank/DDBJ databases">
        <title>Genome sequencing and assembly of bacterial species from a model synthetic community.</title>
        <authorList>
            <person name="Hogle S.L."/>
        </authorList>
    </citation>
    <scope>NUCLEOTIDE SEQUENCE [LARGE SCALE GENOMIC DNA]</scope>
    <source>
        <strain evidence="4 5">HAMBI_3031</strain>
    </source>
</reference>